<keyword evidence="2" id="KW-1185">Reference proteome</keyword>
<sequence>MEDHPVLGNGMEEHSAVQQAFAISLVWKQLSPLLSHHDLLSFALVNKTWNFHSRYLLREERQQLAKIGSDCPCSNLKKLDELLSSASNVPFQGLHIQTYQPVYNRQTHRCLRGHDIQSLYPNLLNTSWKCVKIEWIYKSFCGAVQFLMKLLQEKNLELEHLAIYKLPPGLNIIQTFGIAQDEKFLLNLRTLEVSSIKTDLTCLLSHAPNLQEITGHITPEVLRLLLILNKAYLVKEFQLIIPSNTYVGSLGMHERTFLEFAGTKPALRKMTLILYRHLPAKATQVIRKLLGLLSERSYATLEHFEGDFVGLVHFLQMDQPSTNCSWPALKFLKLDATGVHIPQELVLSFQFGLREANITTFELFGKCRKTDWDDQDKCTGLEGTYLLDPIKFISQDPITTVRTLRLTHGQSQYQLNKLARAFPNVTEIVSEDFISDGVLWSLWPALEYLSFTRASCVLKSDLSAIESSFCGISLEEVEHLERSLAFPDGFCNFQFVPSRMGLRDTKLRKLRISVTQGSDLCKFNLYSPLPITPIVDQLALQRIPGLKVEVSTQELYPNRHEFSSVVEFREVFPG</sequence>
<comment type="caution">
    <text evidence="1">The sequence shown here is derived from an EMBL/GenBank/DDBJ whole genome shotgun (WGS) entry which is preliminary data.</text>
</comment>
<evidence type="ECO:0000313" key="1">
    <source>
        <dbReference type="EMBL" id="CAG7724844.1"/>
    </source>
</evidence>
<protein>
    <submittedName>
        <fullName evidence="1">Uncharacterized protein</fullName>
    </submittedName>
</protein>
<dbReference type="EMBL" id="CAJVCH010114503">
    <property type="protein sequence ID" value="CAG7724844.1"/>
    <property type="molecule type" value="Genomic_DNA"/>
</dbReference>
<dbReference type="AlphaFoldDB" id="A0A8J2JR17"/>
<evidence type="ECO:0000313" key="2">
    <source>
        <dbReference type="Proteomes" id="UP000708208"/>
    </source>
</evidence>
<reference evidence="1" key="1">
    <citation type="submission" date="2021-06" db="EMBL/GenBank/DDBJ databases">
        <authorList>
            <person name="Hodson N. C."/>
            <person name="Mongue J. A."/>
            <person name="Jaron S. K."/>
        </authorList>
    </citation>
    <scope>NUCLEOTIDE SEQUENCE</scope>
</reference>
<proteinExistence type="predicted"/>
<gene>
    <name evidence="1" type="ORF">AFUS01_LOCUS13840</name>
</gene>
<accession>A0A8J2JR17</accession>
<dbReference type="Proteomes" id="UP000708208">
    <property type="component" value="Unassembled WGS sequence"/>
</dbReference>
<name>A0A8J2JR17_9HEXA</name>
<organism evidence="1 2">
    <name type="scientific">Allacma fusca</name>
    <dbReference type="NCBI Taxonomy" id="39272"/>
    <lineage>
        <taxon>Eukaryota</taxon>
        <taxon>Metazoa</taxon>
        <taxon>Ecdysozoa</taxon>
        <taxon>Arthropoda</taxon>
        <taxon>Hexapoda</taxon>
        <taxon>Collembola</taxon>
        <taxon>Symphypleona</taxon>
        <taxon>Sminthuridae</taxon>
        <taxon>Allacma</taxon>
    </lineage>
</organism>